<organism evidence="1 2">
    <name type="scientific">Symbiodinium natans</name>
    <dbReference type="NCBI Taxonomy" id="878477"/>
    <lineage>
        <taxon>Eukaryota</taxon>
        <taxon>Sar</taxon>
        <taxon>Alveolata</taxon>
        <taxon>Dinophyceae</taxon>
        <taxon>Suessiales</taxon>
        <taxon>Symbiodiniaceae</taxon>
        <taxon>Symbiodinium</taxon>
    </lineage>
</organism>
<dbReference type="Gene3D" id="2.70.150.10">
    <property type="entry name" value="Calcium-transporting ATPase, cytoplasmic transduction domain A"/>
    <property type="match status" value="1"/>
</dbReference>
<reference evidence="1" key="1">
    <citation type="submission" date="2021-02" db="EMBL/GenBank/DDBJ databases">
        <authorList>
            <person name="Dougan E. K."/>
            <person name="Rhodes N."/>
            <person name="Thang M."/>
            <person name="Chan C."/>
        </authorList>
    </citation>
    <scope>NUCLEOTIDE SEQUENCE</scope>
</reference>
<dbReference type="SUPFAM" id="SSF81653">
    <property type="entry name" value="Calcium ATPase, transduction domain A"/>
    <property type="match status" value="1"/>
</dbReference>
<comment type="caution">
    <text evidence="1">The sequence shown here is derived from an EMBL/GenBank/DDBJ whole genome shotgun (WGS) entry which is preliminary data.</text>
</comment>
<keyword evidence="2" id="KW-1185">Reference proteome</keyword>
<name>A0A812KWU2_9DINO</name>
<dbReference type="OrthoDB" id="377733at2759"/>
<dbReference type="GO" id="GO:0045332">
    <property type="term" value="P:phospholipid translocation"/>
    <property type="evidence" value="ECO:0007669"/>
    <property type="project" value="TreeGrafter"/>
</dbReference>
<evidence type="ECO:0000313" key="1">
    <source>
        <dbReference type="EMBL" id="CAE7234435.1"/>
    </source>
</evidence>
<proteinExistence type="predicted"/>
<evidence type="ECO:0000313" key="2">
    <source>
        <dbReference type="Proteomes" id="UP000604046"/>
    </source>
</evidence>
<dbReference type="GO" id="GO:0005886">
    <property type="term" value="C:plasma membrane"/>
    <property type="evidence" value="ECO:0007669"/>
    <property type="project" value="TreeGrafter"/>
</dbReference>
<gene>
    <name evidence="1" type="primary">DRS2</name>
    <name evidence="1" type="ORF">SNAT2548_LOCUS9901</name>
</gene>
<dbReference type="EMBL" id="CAJNDS010000791">
    <property type="protein sequence ID" value="CAE7234435.1"/>
    <property type="molecule type" value="Genomic_DNA"/>
</dbReference>
<dbReference type="PANTHER" id="PTHR24092">
    <property type="entry name" value="PROBABLE PHOSPHOLIPID-TRANSPORTING ATPASE"/>
    <property type="match status" value="1"/>
</dbReference>
<protein>
    <submittedName>
        <fullName evidence="1">DRS2 protein</fullName>
    </submittedName>
</protein>
<accession>A0A812KWU2</accession>
<dbReference type="GO" id="GO:0140326">
    <property type="term" value="F:ATPase-coupled intramembrane lipid transporter activity"/>
    <property type="evidence" value="ECO:0007669"/>
    <property type="project" value="TreeGrafter"/>
</dbReference>
<sequence>MVLKIRNEERIPADCLLLTSSHPDGHCSVETANLDGETNLKKKTAALTEAEFEDAAQNVRFVGGLPQKKFDLAPPGRSLGLWDASDLKLM</sequence>
<dbReference type="Proteomes" id="UP000604046">
    <property type="component" value="Unassembled WGS sequence"/>
</dbReference>
<dbReference type="AlphaFoldDB" id="A0A812KWU2"/>
<dbReference type="InterPro" id="IPR008250">
    <property type="entry name" value="ATPase_P-typ_transduc_dom_A_sf"/>
</dbReference>